<name>A0AAD0SSN5_9BACT</name>
<protein>
    <submittedName>
        <fullName evidence="3">Alpha/beta hydrolase family protein</fullName>
    </submittedName>
</protein>
<feature type="domain" description="AB hydrolase-1" evidence="2">
    <location>
        <begin position="16"/>
        <end position="112"/>
    </location>
</feature>
<dbReference type="GO" id="GO:0016787">
    <property type="term" value="F:hydrolase activity"/>
    <property type="evidence" value="ECO:0007669"/>
    <property type="project" value="UniProtKB-KW"/>
</dbReference>
<organism evidence="3 4">
    <name type="scientific">Arcobacter suis CECT 7833</name>
    <dbReference type="NCBI Taxonomy" id="663365"/>
    <lineage>
        <taxon>Bacteria</taxon>
        <taxon>Pseudomonadati</taxon>
        <taxon>Campylobacterota</taxon>
        <taxon>Epsilonproteobacteria</taxon>
        <taxon>Campylobacterales</taxon>
        <taxon>Arcobacteraceae</taxon>
        <taxon>Arcobacter</taxon>
    </lineage>
</organism>
<dbReference type="PANTHER" id="PTHR43798">
    <property type="entry name" value="MONOACYLGLYCEROL LIPASE"/>
    <property type="match status" value="1"/>
</dbReference>
<accession>A0AAD0SSN5</accession>
<dbReference type="KEGG" id="asui:ASUIS_2206"/>
<dbReference type="SUPFAM" id="SSF53474">
    <property type="entry name" value="alpha/beta-Hydrolases"/>
    <property type="match status" value="1"/>
</dbReference>
<sequence>MTILGHKIIGCGKKYILVLHELMGNHTNFDPILPYIDTTNFTYIFADHRGYGLSKDISGEYTCDEAANDVKNLITKLKLSEVNLLAHSMSTMIAQKVALIDDRIKQLILITPISAAGIKMKAQAQNDLITAIKENKNKIEEIVEAASKRYSKTWFDYRVKMAYEASTLGARVGYMTMYLTTDFINEVKDIKIPIKIITGKHDFPVFNKLHIKKLFEPYYNDFEIIECMEAGHYPMIECPIYFATEIENFCK</sequence>
<dbReference type="InterPro" id="IPR050266">
    <property type="entry name" value="AB_hydrolase_sf"/>
</dbReference>
<evidence type="ECO:0000313" key="4">
    <source>
        <dbReference type="Proteomes" id="UP000263040"/>
    </source>
</evidence>
<dbReference type="InterPro" id="IPR000073">
    <property type="entry name" value="AB_hydrolase_1"/>
</dbReference>
<evidence type="ECO:0000256" key="1">
    <source>
        <dbReference type="SAM" id="Coils"/>
    </source>
</evidence>
<dbReference type="AlphaFoldDB" id="A0AAD0SSN5"/>
<keyword evidence="4" id="KW-1185">Reference proteome</keyword>
<gene>
    <name evidence="3" type="ORF">ASUIS_2206</name>
</gene>
<proteinExistence type="predicted"/>
<dbReference type="Proteomes" id="UP000263040">
    <property type="component" value="Chromosome"/>
</dbReference>
<dbReference type="RefSeq" id="WP_118887214.1">
    <property type="nucleotide sequence ID" value="NZ_CP032100.1"/>
</dbReference>
<keyword evidence="1" id="KW-0175">Coiled coil</keyword>
<dbReference type="InterPro" id="IPR029058">
    <property type="entry name" value="AB_hydrolase_fold"/>
</dbReference>
<dbReference type="Gene3D" id="3.40.50.1820">
    <property type="entry name" value="alpha/beta hydrolase"/>
    <property type="match status" value="1"/>
</dbReference>
<evidence type="ECO:0000313" key="3">
    <source>
        <dbReference type="EMBL" id="AXX90637.1"/>
    </source>
</evidence>
<keyword evidence="3" id="KW-0378">Hydrolase</keyword>
<reference evidence="3 4" key="1">
    <citation type="submission" date="2018-08" db="EMBL/GenBank/DDBJ databases">
        <title>Complete genome of the Arcobacter suis type strain LMG 26152.</title>
        <authorList>
            <person name="Miller W.G."/>
            <person name="Yee E."/>
            <person name="Bono J.L."/>
        </authorList>
    </citation>
    <scope>NUCLEOTIDE SEQUENCE [LARGE SCALE GENOMIC DNA]</scope>
    <source>
        <strain evidence="3 4">CECT 7833</strain>
    </source>
</reference>
<evidence type="ECO:0000259" key="2">
    <source>
        <dbReference type="Pfam" id="PF00561"/>
    </source>
</evidence>
<dbReference type="Pfam" id="PF00561">
    <property type="entry name" value="Abhydrolase_1"/>
    <property type="match status" value="1"/>
</dbReference>
<dbReference type="EMBL" id="CP032100">
    <property type="protein sequence ID" value="AXX90637.1"/>
    <property type="molecule type" value="Genomic_DNA"/>
</dbReference>
<feature type="coiled-coil region" evidence="1">
    <location>
        <begin position="121"/>
        <end position="149"/>
    </location>
</feature>